<sequence length="69" mass="7779">MERPIDKAKRDASGRFVNEPGSMADSPICVKFTTDVDEILRSLPNRSEKIRQWVIEGLEREGLLPPGEP</sequence>
<reference evidence="2 3" key="1">
    <citation type="submission" date="2015-02" db="EMBL/GenBank/DDBJ databases">
        <title>Nostoc linckia genome annotation.</title>
        <authorList>
            <person name="Zhou Z."/>
        </authorList>
    </citation>
    <scope>NUCLEOTIDE SEQUENCE [LARGE SCALE GENOMIC DNA]</scope>
    <source>
        <strain evidence="3">z8</strain>
    </source>
</reference>
<gene>
    <name evidence="2" type="ORF">VF08_08215</name>
</gene>
<comment type="caution">
    <text evidence="2">The sequence shown here is derived from an EMBL/GenBank/DDBJ whole genome shotgun (WGS) entry which is preliminary data.</text>
</comment>
<protein>
    <submittedName>
        <fullName evidence="2">Uncharacterized protein</fullName>
    </submittedName>
</protein>
<dbReference type="EMBL" id="LAHD01000016">
    <property type="protein sequence ID" value="PHK05351.1"/>
    <property type="molecule type" value="Genomic_DNA"/>
</dbReference>
<name>A0A9Q5ZEB3_NOSLI</name>
<evidence type="ECO:0000313" key="3">
    <source>
        <dbReference type="Proteomes" id="UP000222310"/>
    </source>
</evidence>
<feature type="compositionally biased region" description="Basic and acidic residues" evidence="1">
    <location>
        <begin position="1"/>
        <end position="13"/>
    </location>
</feature>
<dbReference type="Proteomes" id="UP000222310">
    <property type="component" value="Unassembled WGS sequence"/>
</dbReference>
<evidence type="ECO:0000313" key="2">
    <source>
        <dbReference type="EMBL" id="PHK05351.1"/>
    </source>
</evidence>
<proteinExistence type="predicted"/>
<feature type="region of interest" description="Disordered" evidence="1">
    <location>
        <begin position="1"/>
        <end position="24"/>
    </location>
</feature>
<dbReference type="RefSeq" id="WP_099068878.1">
    <property type="nucleotide sequence ID" value="NZ_LAHD01000016.1"/>
</dbReference>
<organism evidence="2 3">
    <name type="scientific">Nostoc linckia z8</name>
    <dbReference type="NCBI Taxonomy" id="1628746"/>
    <lineage>
        <taxon>Bacteria</taxon>
        <taxon>Bacillati</taxon>
        <taxon>Cyanobacteriota</taxon>
        <taxon>Cyanophyceae</taxon>
        <taxon>Nostocales</taxon>
        <taxon>Nostocaceae</taxon>
        <taxon>Nostoc</taxon>
    </lineage>
</organism>
<evidence type="ECO:0000256" key="1">
    <source>
        <dbReference type="SAM" id="MobiDB-lite"/>
    </source>
</evidence>
<dbReference type="AlphaFoldDB" id="A0A9Q5ZEB3"/>
<accession>A0A9Q5ZEB3</accession>
<dbReference type="GeneID" id="57095982"/>